<dbReference type="PANTHER" id="PTHR30244">
    <property type="entry name" value="TRANSAMINASE"/>
    <property type="match status" value="1"/>
</dbReference>
<dbReference type="Pfam" id="PF01041">
    <property type="entry name" value="DegT_DnrJ_EryC1"/>
    <property type="match status" value="1"/>
</dbReference>
<feature type="modified residue" description="N6-(pyridoxal phosphate)lysine" evidence="3">
    <location>
        <position position="235"/>
    </location>
</feature>
<reference evidence="5 6" key="1">
    <citation type="submission" date="2016-10" db="EMBL/GenBank/DDBJ databases">
        <authorList>
            <person name="de Groot N.N."/>
        </authorList>
    </citation>
    <scope>NUCLEOTIDE SEQUENCE [LARGE SCALE GENOMIC DNA]</scope>
    <source>
        <strain evidence="5 6">CGMCC 1.8925</strain>
    </source>
</reference>
<feature type="active site" description="Proton acceptor" evidence="2">
    <location>
        <position position="235"/>
    </location>
</feature>
<dbReference type="InterPro" id="IPR015424">
    <property type="entry name" value="PyrdxlP-dep_Trfase"/>
</dbReference>
<evidence type="ECO:0000313" key="6">
    <source>
        <dbReference type="Proteomes" id="UP000199502"/>
    </source>
</evidence>
<dbReference type="PANTHER" id="PTHR30244:SF34">
    <property type="entry name" value="DTDP-4-AMINO-4,6-DIDEOXYGALACTOSE TRANSAMINASE"/>
    <property type="match status" value="1"/>
</dbReference>
<dbReference type="SUPFAM" id="SSF53383">
    <property type="entry name" value="PLP-dependent transferases"/>
    <property type="match status" value="1"/>
</dbReference>
<dbReference type="GO" id="GO:0000271">
    <property type="term" value="P:polysaccharide biosynthetic process"/>
    <property type="evidence" value="ECO:0007669"/>
    <property type="project" value="TreeGrafter"/>
</dbReference>
<comment type="similarity">
    <text evidence="1 4">Belongs to the DegT/DnrJ/EryC1 family.</text>
</comment>
<dbReference type="InterPro" id="IPR015421">
    <property type="entry name" value="PyrdxlP-dep_Trfase_major"/>
</dbReference>
<dbReference type="GO" id="GO:0008483">
    <property type="term" value="F:transaminase activity"/>
    <property type="evidence" value="ECO:0007669"/>
    <property type="project" value="TreeGrafter"/>
</dbReference>
<dbReference type="GO" id="GO:0030170">
    <property type="term" value="F:pyridoxal phosphate binding"/>
    <property type="evidence" value="ECO:0007669"/>
    <property type="project" value="TreeGrafter"/>
</dbReference>
<dbReference type="InterPro" id="IPR000653">
    <property type="entry name" value="DegT/StrS_aminotransferase"/>
</dbReference>
<dbReference type="STRING" id="336292.SAMN05660710_00059"/>
<keyword evidence="3 4" id="KW-0663">Pyridoxal phosphate</keyword>
<dbReference type="EMBL" id="FMVT01000001">
    <property type="protein sequence ID" value="SCX87004.1"/>
    <property type="molecule type" value="Genomic_DNA"/>
</dbReference>
<evidence type="ECO:0000256" key="1">
    <source>
        <dbReference type="ARBA" id="ARBA00037999"/>
    </source>
</evidence>
<dbReference type="Proteomes" id="UP000199502">
    <property type="component" value="Unassembled WGS sequence"/>
</dbReference>
<sequence length="437" mass="47302">MGKRVRIGDNGRPLADRRTRTLRKTSFPGGIDASDGDVPGHCTRALDPGSHPAPLPFARPDIGEDEIAEVVSCLRSGWLGTGPRCAQFEADFATHLGGDVACISVNSATAGLHLAVEAFGIGPGDEVIVPVHTFTATAEVVRYVGADPVFVDVEPGSLNIDVSKIEAAVTPRTRAIIPVHYAGLACDMAAILKIARRHDLRVIEDAAHALPTTFNGTRIGALGSDATVFSFYVTKTLATGEGGMLVTRNAEVAKRAKVMRLHGINRDVFDRYRTGGNWYYEVIAPGFKYNLTDMAAAIGLHQLRRLNEMHRRRQQIAEAYLARLADLPLRLPLRARAGDLHSWHLFPVRLTEGAGLSRDALVDSLAAAGIGTSVHYMPLHLHPYWRDSCHLAPEGFPVSTAAYEALVSLPIYSKMTDEDVDRVIAACHDALGRETGR</sequence>
<dbReference type="PIRSF" id="PIRSF000390">
    <property type="entry name" value="PLP_StrS"/>
    <property type="match status" value="1"/>
</dbReference>
<dbReference type="Gene3D" id="3.40.640.10">
    <property type="entry name" value="Type I PLP-dependent aspartate aminotransferase-like (Major domain)"/>
    <property type="match status" value="1"/>
</dbReference>
<dbReference type="OrthoDB" id="9768668at2"/>
<protein>
    <submittedName>
        <fullName evidence="5">dTDP-4-amino-4,6-dideoxygalactose transaminase</fullName>
    </submittedName>
</protein>
<gene>
    <name evidence="5" type="ORF">SAMN05660710_00059</name>
</gene>
<organism evidence="5 6">
    <name type="scientific">Paracoccus tibetensis</name>
    <dbReference type="NCBI Taxonomy" id="336292"/>
    <lineage>
        <taxon>Bacteria</taxon>
        <taxon>Pseudomonadati</taxon>
        <taxon>Pseudomonadota</taxon>
        <taxon>Alphaproteobacteria</taxon>
        <taxon>Rhodobacterales</taxon>
        <taxon>Paracoccaceae</taxon>
        <taxon>Paracoccus</taxon>
    </lineage>
</organism>
<proteinExistence type="inferred from homology"/>
<evidence type="ECO:0000256" key="3">
    <source>
        <dbReference type="PIRSR" id="PIRSR000390-2"/>
    </source>
</evidence>
<dbReference type="Gene3D" id="3.90.1150.10">
    <property type="entry name" value="Aspartate Aminotransferase, domain 1"/>
    <property type="match status" value="1"/>
</dbReference>
<accession>A0A1G5B9Z9</accession>
<dbReference type="CDD" id="cd00616">
    <property type="entry name" value="AHBA_syn"/>
    <property type="match status" value="1"/>
</dbReference>
<dbReference type="RefSeq" id="WP_090739520.1">
    <property type="nucleotide sequence ID" value="NZ_FMVT01000001.1"/>
</dbReference>
<dbReference type="AlphaFoldDB" id="A0A1G5B9Z9"/>
<evidence type="ECO:0000313" key="5">
    <source>
        <dbReference type="EMBL" id="SCX87004.1"/>
    </source>
</evidence>
<evidence type="ECO:0000256" key="4">
    <source>
        <dbReference type="RuleBase" id="RU004508"/>
    </source>
</evidence>
<evidence type="ECO:0000256" key="2">
    <source>
        <dbReference type="PIRSR" id="PIRSR000390-1"/>
    </source>
</evidence>
<name>A0A1G5B9Z9_9RHOB</name>
<keyword evidence="6" id="KW-1185">Reference proteome</keyword>
<dbReference type="InterPro" id="IPR015422">
    <property type="entry name" value="PyrdxlP-dep_Trfase_small"/>
</dbReference>